<proteinExistence type="predicted"/>
<evidence type="ECO:0000256" key="1">
    <source>
        <dbReference type="SAM" id="Phobius"/>
    </source>
</evidence>
<feature type="transmembrane region" description="Helical" evidence="1">
    <location>
        <begin position="318"/>
        <end position="338"/>
    </location>
</feature>
<feature type="transmembrane region" description="Helical" evidence="1">
    <location>
        <begin position="224"/>
        <end position="243"/>
    </location>
</feature>
<feature type="transmembrane region" description="Helical" evidence="1">
    <location>
        <begin position="6"/>
        <end position="22"/>
    </location>
</feature>
<keyword evidence="1" id="KW-1133">Transmembrane helix</keyword>
<organism evidence="2">
    <name type="scientific">Shigella boydii</name>
    <dbReference type="NCBI Taxonomy" id="621"/>
    <lineage>
        <taxon>Bacteria</taxon>
        <taxon>Pseudomonadati</taxon>
        <taxon>Pseudomonadota</taxon>
        <taxon>Gammaproteobacteria</taxon>
        <taxon>Enterobacterales</taxon>
        <taxon>Enterobacteriaceae</taxon>
        <taxon>Shigella</taxon>
    </lineage>
</organism>
<feature type="transmembrane region" description="Helical" evidence="1">
    <location>
        <begin position="182"/>
        <end position="212"/>
    </location>
</feature>
<feature type="transmembrane region" description="Helical" evidence="1">
    <location>
        <begin position="141"/>
        <end position="161"/>
    </location>
</feature>
<sequence length="395" mass="45687">MNMTIFIAIIMLMYSGLLLSINKDIKSPSAILFFIWGGLLFLSGVNGDITNYTLCIILFSCLSFSVGALLAKPYAPIFEHVFSYNINNTKALVLITNIISFVILIYTLIVFLYYYKGGFTESYINSRTEINYGDKSGLIKIYGYIYYLLYPLVYVWSFLYFKNKYKKIEEGERARLPYNNRTFYFVFFTSLFYALLSTAKIKVLLLIIPIVFLRLFFQKISLKYLLVTVSGIIFFFYLSMLFLNKIDDSSGAFEALKYGLMNYSLANIFALDSVLQGKAVVIDCNGDATCGLANFISYKEYKTNVFTIFYSLTKYSDFLYSLIFFFVIGFFHSSLYNVAKKNKKTISVVICSILYFPLLFQFFDQLYMLMFYIYAIAMLYVICFCSRLTLTLKGV</sequence>
<accession>B5L442</accession>
<dbReference type="AlphaFoldDB" id="B5L442"/>
<feature type="transmembrane region" description="Helical" evidence="1">
    <location>
        <begin position="345"/>
        <end position="363"/>
    </location>
</feature>
<dbReference type="NCBIfam" id="TIGR04370">
    <property type="entry name" value="glyco_rpt_poly"/>
    <property type="match status" value="1"/>
</dbReference>
<keyword evidence="1" id="KW-0812">Transmembrane</keyword>
<keyword evidence="1" id="KW-0472">Membrane</keyword>
<feature type="transmembrane region" description="Helical" evidence="1">
    <location>
        <begin position="29"/>
        <end position="45"/>
    </location>
</feature>
<name>B5L442_SHIBO</name>
<feature type="transmembrane region" description="Helical" evidence="1">
    <location>
        <begin position="51"/>
        <end position="71"/>
    </location>
</feature>
<gene>
    <name evidence="2" type="primary">wzy</name>
</gene>
<protein>
    <submittedName>
        <fullName evidence="2">Wzy</fullName>
    </submittedName>
</protein>
<dbReference type="EMBL" id="EU296418">
    <property type="protein sequence ID" value="ACD37126.1"/>
    <property type="molecule type" value="Genomic_DNA"/>
</dbReference>
<feature type="transmembrane region" description="Helical" evidence="1">
    <location>
        <begin position="92"/>
        <end position="115"/>
    </location>
</feature>
<feature type="transmembrane region" description="Helical" evidence="1">
    <location>
        <begin position="369"/>
        <end position="390"/>
    </location>
</feature>
<evidence type="ECO:0000313" key="2">
    <source>
        <dbReference type="EMBL" id="ACD37126.1"/>
    </source>
</evidence>
<reference evidence="2" key="1">
    <citation type="journal article" date="2008" name="FEMS Microbiol. Rev.">
        <title>Structure and genetics of Shigella O antigens.</title>
        <authorList>
            <person name="Liu B."/>
            <person name="Knirel Y.A."/>
            <person name="Feng L."/>
            <person name="Perepelov A.V."/>
            <person name="Senchenkova S.N."/>
            <person name="Wang Q."/>
            <person name="Reeves P.R."/>
            <person name="Wang L."/>
        </authorList>
    </citation>
    <scope>NUCLEOTIDE SEQUENCE</scope>
</reference>